<dbReference type="FunFam" id="1.10.630.10:FF:000091">
    <property type="entry name" value="Uncharacterized protein"/>
    <property type="match status" value="1"/>
</dbReference>
<dbReference type="RefSeq" id="XP_001462056.1">
    <property type="nucleotide sequence ID" value="XM_001462019.1"/>
</dbReference>
<dbReference type="InterPro" id="IPR036396">
    <property type="entry name" value="Cyt_P450_sf"/>
</dbReference>
<dbReference type="OrthoDB" id="1470350at2759"/>
<dbReference type="GO" id="GO:0016705">
    <property type="term" value="F:oxidoreductase activity, acting on paired donors, with incorporation or reduction of molecular oxygen"/>
    <property type="evidence" value="ECO:0007669"/>
    <property type="project" value="InterPro"/>
</dbReference>
<evidence type="ECO:0000256" key="8">
    <source>
        <dbReference type="SAM" id="Phobius"/>
    </source>
</evidence>
<dbReference type="EMBL" id="CT868678">
    <property type="protein sequence ID" value="CAK94683.1"/>
    <property type="molecule type" value="Genomic_DNA"/>
</dbReference>
<evidence type="ECO:0000313" key="9">
    <source>
        <dbReference type="EMBL" id="CAK94683.1"/>
    </source>
</evidence>
<dbReference type="InterPro" id="IPR050196">
    <property type="entry name" value="Cytochrome_P450_Monoox"/>
</dbReference>
<organism evidence="9 10">
    <name type="scientific">Paramecium tetraurelia</name>
    <dbReference type="NCBI Taxonomy" id="5888"/>
    <lineage>
        <taxon>Eukaryota</taxon>
        <taxon>Sar</taxon>
        <taxon>Alveolata</taxon>
        <taxon>Ciliophora</taxon>
        <taxon>Intramacronucleata</taxon>
        <taxon>Oligohymenophorea</taxon>
        <taxon>Peniculida</taxon>
        <taxon>Parameciidae</taxon>
        <taxon>Paramecium</taxon>
    </lineage>
</organism>
<comment type="similarity">
    <text evidence="1">Belongs to the cytochrome P450 family.</text>
</comment>
<feature type="binding site" description="axial binding residue" evidence="7">
    <location>
        <position position="446"/>
    </location>
    <ligand>
        <name>heme</name>
        <dbReference type="ChEBI" id="CHEBI:30413"/>
    </ligand>
    <ligandPart>
        <name>Fe</name>
        <dbReference type="ChEBI" id="CHEBI:18248"/>
    </ligandPart>
</feature>
<keyword evidence="5 7" id="KW-0408">Iron</keyword>
<evidence type="ECO:0000256" key="2">
    <source>
        <dbReference type="ARBA" id="ARBA00022617"/>
    </source>
</evidence>
<dbReference type="CDD" id="cd20621">
    <property type="entry name" value="CYP5011A1-like"/>
    <property type="match status" value="1"/>
</dbReference>
<keyword evidence="8" id="KW-0812">Transmembrane</keyword>
<feature type="transmembrane region" description="Helical" evidence="8">
    <location>
        <begin position="6"/>
        <end position="23"/>
    </location>
</feature>
<evidence type="ECO:0000313" key="10">
    <source>
        <dbReference type="Proteomes" id="UP000000600"/>
    </source>
</evidence>
<dbReference type="OMA" id="VLHQYTE"/>
<dbReference type="Proteomes" id="UP000000600">
    <property type="component" value="Unassembled WGS sequence"/>
</dbReference>
<evidence type="ECO:0008006" key="11">
    <source>
        <dbReference type="Google" id="ProtNLM"/>
    </source>
</evidence>
<gene>
    <name evidence="9" type="ORF">GSPATT00027007001</name>
</gene>
<dbReference type="PANTHER" id="PTHR24291">
    <property type="entry name" value="CYTOCHROME P450 FAMILY 4"/>
    <property type="match status" value="1"/>
</dbReference>
<keyword evidence="3 7" id="KW-0479">Metal-binding</keyword>
<evidence type="ECO:0000256" key="5">
    <source>
        <dbReference type="ARBA" id="ARBA00023004"/>
    </source>
</evidence>
<dbReference type="eggNOG" id="KOG0157">
    <property type="taxonomic scope" value="Eukaryota"/>
</dbReference>
<evidence type="ECO:0000256" key="1">
    <source>
        <dbReference type="ARBA" id="ARBA00010617"/>
    </source>
</evidence>
<dbReference type="AlphaFoldDB" id="A0EH92"/>
<reference evidence="9 10" key="1">
    <citation type="journal article" date="2006" name="Nature">
        <title>Global trends of whole-genome duplications revealed by the ciliate Paramecium tetraurelia.</title>
        <authorList>
            <consortium name="Genoscope"/>
            <person name="Aury J.-M."/>
            <person name="Jaillon O."/>
            <person name="Duret L."/>
            <person name="Noel B."/>
            <person name="Jubin C."/>
            <person name="Porcel B.M."/>
            <person name="Segurens B."/>
            <person name="Daubin V."/>
            <person name="Anthouard V."/>
            <person name="Aiach N."/>
            <person name="Arnaiz O."/>
            <person name="Billaut A."/>
            <person name="Beisson J."/>
            <person name="Blanc I."/>
            <person name="Bouhouche K."/>
            <person name="Camara F."/>
            <person name="Duharcourt S."/>
            <person name="Guigo R."/>
            <person name="Gogendeau D."/>
            <person name="Katinka M."/>
            <person name="Keller A.-M."/>
            <person name="Kissmehl R."/>
            <person name="Klotz C."/>
            <person name="Koll F."/>
            <person name="Le Moue A."/>
            <person name="Lepere C."/>
            <person name="Malinsky S."/>
            <person name="Nowacki M."/>
            <person name="Nowak J.K."/>
            <person name="Plattner H."/>
            <person name="Poulain J."/>
            <person name="Ruiz F."/>
            <person name="Serrano V."/>
            <person name="Zagulski M."/>
            <person name="Dessen P."/>
            <person name="Betermier M."/>
            <person name="Weissenbach J."/>
            <person name="Scarpelli C."/>
            <person name="Schachter V."/>
            <person name="Sperling L."/>
            <person name="Meyer E."/>
            <person name="Cohen J."/>
            <person name="Wincker P."/>
        </authorList>
    </citation>
    <scope>NUCLEOTIDE SEQUENCE [LARGE SCALE GENOMIC DNA]</scope>
    <source>
        <strain evidence="9 10">Stock d4-2</strain>
    </source>
</reference>
<dbReference type="InParanoid" id="A0EH92"/>
<keyword evidence="8" id="KW-0472">Membrane</keyword>
<dbReference type="InterPro" id="IPR001128">
    <property type="entry name" value="Cyt_P450"/>
</dbReference>
<evidence type="ECO:0000256" key="7">
    <source>
        <dbReference type="PIRSR" id="PIRSR602401-1"/>
    </source>
</evidence>
<evidence type="ECO:0000256" key="6">
    <source>
        <dbReference type="ARBA" id="ARBA00023033"/>
    </source>
</evidence>
<keyword evidence="4" id="KW-0560">Oxidoreductase</keyword>
<comment type="cofactor">
    <cofactor evidence="7">
        <name>heme</name>
        <dbReference type="ChEBI" id="CHEBI:30413"/>
    </cofactor>
</comment>
<dbReference type="GO" id="GO:0005506">
    <property type="term" value="F:iron ion binding"/>
    <property type="evidence" value="ECO:0007669"/>
    <property type="project" value="InterPro"/>
</dbReference>
<dbReference type="GO" id="GO:0020037">
    <property type="term" value="F:heme binding"/>
    <property type="evidence" value="ECO:0007669"/>
    <property type="project" value="InterPro"/>
</dbReference>
<evidence type="ECO:0000256" key="3">
    <source>
        <dbReference type="ARBA" id="ARBA00022723"/>
    </source>
</evidence>
<dbReference type="STRING" id="5888.A0EH92"/>
<name>A0EH92_PARTE</name>
<keyword evidence="2 7" id="KW-0349">Heme</keyword>
<dbReference type="KEGG" id="ptm:GSPATT00027007001"/>
<keyword evidence="10" id="KW-1185">Reference proteome</keyword>
<dbReference type="HOGENOM" id="CLU_001570_5_1_1"/>
<dbReference type="GeneID" id="5047841"/>
<dbReference type="GO" id="GO:0004497">
    <property type="term" value="F:monooxygenase activity"/>
    <property type="evidence" value="ECO:0007669"/>
    <property type="project" value="UniProtKB-KW"/>
</dbReference>
<dbReference type="SUPFAM" id="SSF48264">
    <property type="entry name" value="Cytochrome P450"/>
    <property type="match status" value="1"/>
</dbReference>
<accession>A0EH92</accession>
<protein>
    <recommendedName>
        <fullName evidence="11">Cytochrome P450</fullName>
    </recommendedName>
</protein>
<proteinExistence type="inferred from homology"/>
<keyword evidence="8" id="KW-1133">Transmembrane helix</keyword>
<sequence length="500" mass="57977">MFLYFFLFLALIGTYLILRPLLIMIKLKVQFGKQVYFYYIPILGVIQIYRSSAKKGNPQQWVIDIITKHPEVKLIVSNSVTKPVFIIVDPEYYKPLYLDHHLLVKHDQSGIKEYIVILNISFLLSKGLLFAEGEKWKEQRSLLGDHFLFEKLKERIPMMNQVTRDAINNKQTVDQVFQYICSITGGVVIRSFFGQEAEGWLINDKPAQIELGEILKSFVLVRFSNFFIYFKQKLLGMKSWDYFIKFKQDLNQIISKRKSKIEKEGRKWENGDFLDVYLNKLSKSKDTQESYQYETEDIISQFITLFLAGTETTGALVSNSLLFLSENTSYLEELRNEAKSALVDGQVTADSLKKLVQLECFLKEVMRLKPSVVHPIVRQPKSDIQIKDLFIKKGSYILLGSFLANINSNHYEKPLEFNPKRWLQSKPIQIDNGFVNIPFAAGGRNCIGQHMAMIEARIILAHVILNYDVIKNPELTKVNWLSRGIQTYLPDDAIRLKKLE</sequence>
<evidence type="ECO:0000256" key="4">
    <source>
        <dbReference type="ARBA" id="ARBA00023002"/>
    </source>
</evidence>
<dbReference type="PANTHER" id="PTHR24291:SF50">
    <property type="entry name" value="BIFUNCTIONAL ALBAFLAVENONE MONOOXYGENASE_TERPENE SYNTHASE"/>
    <property type="match status" value="1"/>
</dbReference>
<dbReference type="PRINTS" id="PR00385">
    <property type="entry name" value="P450"/>
</dbReference>
<dbReference type="Pfam" id="PF00067">
    <property type="entry name" value="p450"/>
    <property type="match status" value="1"/>
</dbReference>
<dbReference type="Gene3D" id="1.10.630.10">
    <property type="entry name" value="Cytochrome P450"/>
    <property type="match status" value="1"/>
</dbReference>
<dbReference type="PRINTS" id="PR00463">
    <property type="entry name" value="EP450I"/>
</dbReference>
<keyword evidence="6" id="KW-0503">Monooxygenase</keyword>
<dbReference type="InterPro" id="IPR002401">
    <property type="entry name" value="Cyt_P450_E_grp-I"/>
</dbReference>